<evidence type="ECO:0000256" key="3">
    <source>
        <dbReference type="ARBA" id="ARBA00022553"/>
    </source>
</evidence>
<protein>
    <recommendedName>
        <fullName evidence="2">histidine kinase</fullName>
        <ecNumber evidence="2">2.7.13.3</ecNumber>
    </recommendedName>
</protein>
<evidence type="ECO:0000256" key="8">
    <source>
        <dbReference type="ARBA" id="ARBA00023012"/>
    </source>
</evidence>
<dbReference type="RefSeq" id="WP_143072979.1">
    <property type="nucleotide sequence ID" value="NZ_FOQO01000010.1"/>
</dbReference>
<dbReference type="AlphaFoldDB" id="A0A1I3S0Y2"/>
<gene>
    <name evidence="11" type="ORF">SAMN05444682_110213</name>
</gene>
<dbReference type="GO" id="GO:0046983">
    <property type="term" value="F:protein dimerization activity"/>
    <property type="evidence" value="ECO:0007669"/>
    <property type="project" value="InterPro"/>
</dbReference>
<feature type="transmembrane region" description="Helical" evidence="9">
    <location>
        <begin position="56"/>
        <end position="72"/>
    </location>
</feature>
<keyword evidence="9" id="KW-1133">Transmembrane helix</keyword>
<feature type="transmembrane region" description="Helical" evidence="9">
    <location>
        <begin position="79"/>
        <end position="96"/>
    </location>
</feature>
<feature type="transmembrane region" description="Helical" evidence="9">
    <location>
        <begin position="102"/>
        <end position="121"/>
    </location>
</feature>
<sequence>MVIPERIYHYFIPAELRDPMSLRYDQLVTVVNGFFVSSVLLAILPSAVLIFSPLAIRYYFQLAICLSTLLYIKLTGRYMLMLIATMLSGYAIIMVNCLESGGILSIQVSAFYLLLLTGFWADRRVGKVMIFTSLLVILYLYNQTRVESMAQSLETALAYHLGITVFFGMFFWMVYQQYDDTKRQFREQQRAKIDELDKAVRERTQQLFSLRQTLSRDFHDETGNILSAITRQAGILRLRIKDDGNAKPIIDNIIANSEQLYASSKDFLWSINHNSDSPDELFTHLTSFGQVFYNQFDIAFSATNRAPEPTYRRLDPFVSRHLIFMFKEAMTNTVRHSGCDEVQLAMEVAEQWVYISLADNGKWKNPDPSVGHSGISNMKKRAAENNLELTMELTSSGSLIGVRAPLSPITTIS</sequence>
<dbReference type="InterPro" id="IPR036890">
    <property type="entry name" value="HATPase_C_sf"/>
</dbReference>
<keyword evidence="5" id="KW-0547">Nucleotide-binding</keyword>
<dbReference type="EMBL" id="FOQO01000010">
    <property type="protein sequence ID" value="SFJ52355.1"/>
    <property type="molecule type" value="Genomic_DNA"/>
</dbReference>
<feature type="domain" description="Signal transduction histidine kinase subgroup 3 dimerisation and phosphoacceptor" evidence="10">
    <location>
        <begin position="211"/>
        <end position="272"/>
    </location>
</feature>
<keyword evidence="6 11" id="KW-0418">Kinase</keyword>
<evidence type="ECO:0000313" key="12">
    <source>
        <dbReference type="Proteomes" id="UP000198670"/>
    </source>
</evidence>
<proteinExistence type="predicted"/>
<dbReference type="GO" id="GO:0016020">
    <property type="term" value="C:membrane"/>
    <property type="evidence" value="ECO:0007669"/>
    <property type="project" value="InterPro"/>
</dbReference>
<keyword evidence="7" id="KW-0067">ATP-binding</keyword>
<dbReference type="SUPFAM" id="SSF55874">
    <property type="entry name" value="ATPase domain of HSP90 chaperone/DNA topoisomerase II/histidine kinase"/>
    <property type="match status" value="1"/>
</dbReference>
<dbReference type="PANTHER" id="PTHR24421">
    <property type="entry name" value="NITRATE/NITRITE SENSOR PROTEIN NARX-RELATED"/>
    <property type="match status" value="1"/>
</dbReference>
<evidence type="ECO:0000256" key="5">
    <source>
        <dbReference type="ARBA" id="ARBA00022741"/>
    </source>
</evidence>
<name>A0A1I3S0Y2_9SPHI</name>
<dbReference type="Pfam" id="PF07730">
    <property type="entry name" value="HisKA_3"/>
    <property type="match status" value="1"/>
</dbReference>
<keyword evidence="8" id="KW-0902">Two-component regulatory system</keyword>
<feature type="transmembrane region" description="Helical" evidence="9">
    <location>
        <begin position="128"/>
        <end position="144"/>
    </location>
</feature>
<keyword evidence="3" id="KW-0597">Phosphoprotein</keyword>
<dbReference type="InterPro" id="IPR050482">
    <property type="entry name" value="Sensor_HK_TwoCompSys"/>
</dbReference>
<dbReference type="Proteomes" id="UP000198670">
    <property type="component" value="Unassembled WGS sequence"/>
</dbReference>
<evidence type="ECO:0000313" key="11">
    <source>
        <dbReference type="EMBL" id="SFJ52355.1"/>
    </source>
</evidence>
<dbReference type="GO" id="GO:0000155">
    <property type="term" value="F:phosphorelay sensor kinase activity"/>
    <property type="evidence" value="ECO:0007669"/>
    <property type="project" value="InterPro"/>
</dbReference>
<evidence type="ECO:0000259" key="10">
    <source>
        <dbReference type="Pfam" id="PF07730"/>
    </source>
</evidence>
<evidence type="ECO:0000256" key="1">
    <source>
        <dbReference type="ARBA" id="ARBA00000085"/>
    </source>
</evidence>
<feature type="transmembrane region" description="Helical" evidence="9">
    <location>
        <begin position="156"/>
        <end position="175"/>
    </location>
</feature>
<dbReference type="OrthoDB" id="9806995at2"/>
<comment type="catalytic activity">
    <reaction evidence="1">
        <text>ATP + protein L-histidine = ADP + protein N-phospho-L-histidine.</text>
        <dbReference type="EC" id="2.7.13.3"/>
    </reaction>
</comment>
<dbReference type="GO" id="GO:0005524">
    <property type="term" value="F:ATP binding"/>
    <property type="evidence" value="ECO:0007669"/>
    <property type="project" value="UniProtKB-KW"/>
</dbReference>
<keyword evidence="12" id="KW-1185">Reference proteome</keyword>
<dbReference type="EC" id="2.7.13.3" evidence="2"/>
<feature type="transmembrane region" description="Helical" evidence="9">
    <location>
        <begin position="27"/>
        <end position="50"/>
    </location>
</feature>
<dbReference type="STRING" id="1477437.SAMN05444682_110213"/>
<evidence type="ECO:0000256" key="6">
    <source>
        <dbReference type="ARBA" id="ARBA00022777"/>
    </source>
</evidence>
<organism evidence="11 12">
    <name type="scientific">Parapedobacter indicus</name>
    <dbReference type="NCBI Taxonomy" id="1477437"/>
    <lineage>
        <taxon>Bacteria</taxon>
        <taxon>Pseudomonadati</taxon>
        <taxon>Bacteroidota</taxon>
        <taxon>Sphingobacteriia</taxon>
        <taxon>Sphingobacteriales</taxon>
        <taxon>Sphingobacteriaceae</taxon>
        <taxon>Parapedobacter</taxon>
    </lineage>
</organism>
<dbReference type="Gene3D" id="3.30.565.10">
    <property type="entry name" value="Histidine kinase-like ATPase, C-terminal domain"/>
    <property type="match status" value="1"/>
</dbReference>
<keyword evidence="4" id="KW-0808">Transferase</keyword>
<evidence type="ECO:0000256" key="9">
    <source>
        <dbReference type="SAM" id="Phobius"/>
    </source>
</evidence>
<keyword evidence="9" id="KW-0472">Membrane</keyword>
<evidence type="ECO:0000256" key="4">
    <source>
        <dbReference type="ARBA" id="ARBA00022679"/>
    </source>
</evidence>
<dbReference type="PANTHER" id="PTHR24421:SF10">
    <property type="entry name" value="NITRATE_NITRITE SENSOR PROTEIN NARQ"/>
    <property type="match status" value="1"/>
</dbReference>
<evidence type="ECO:0000256" key="2">
    <source>
        <dbReference type="ARBA" id="ARBA00012438"/>
    </source>
</evidence>
<keyword evidence="9" id="KW-0812">Transmembrane</keyword>
<accession>A0A1I3S0Y2</accession>
<evidence type="ECO:0000256" key="7">
    <source>
        <dbReference type="ARBA" id="ARBA00022840"/>
    </source>
</evidence>
<dbReference type="InterPro" id="IPR011712">
    <property type="entry name" value="Sig_transdc_His_kin_sub3_dim/P"/>
</dbReference>
<reference evidence="11 12" key="1">
    <citation type="submission" date="2016-10" db="EMBL/GenBank/DDBJ databases">
        <authorList>
            <person name="de Groot N.N."/>
        </authorList>
    </citation>
    <scope>NUCLEOTIDE SEQUENCE [LARGE SCALE GENOMIC DNA]</scope>
    <source>
        <strain evidence="11 12">RK1</strain>
    </source>
</reference>